<protein>
    <submittedName>
        <fullName evidence="2">Uncharacterized protein</fullName>
    </submittedName>
</protein>
<feature type="compositionally biased region" description="Polar residues" evidence="1">
    <location>
        <begin position="128"/>
        <end position="146"/>
    </location>
</feature>
<feature type="region of interest" description="Disordered" evidence="1">
    <location>
        <begin position="19"/>
        <end position="153"/>
    </location>
</feature>
<feature type="compositionally biased region" description="Low complexity" evidence="1">
    <location>
        <begin position="41"/>
        <end position="51"/>
    </location>
</feature>
<feature type="compositionally biased region" description="Gly residues" evidence="1">
    <location>
        <begin position="22"/>
        <end position="33"/>
    </location>
</feature>
<evidence type="ECO:0000313" key="3">
    <source>
        <dbReference type="Proteomes" id="UP001378592"/>
    </source>
</evidence>
<keyword evidence="3" id="KW-1185">Reference proteome</keyword>
<proteinExistence type="predicted"/>
<feature type="compositionally biased region" description="Polar residues" evidence="1">
    <location>
        <begin position="68"/>
        <end position="79"/>
    </location>
</feature>
<sequence>MEERLDDAINVLRNHAETPVGAAGGLGLHGLGSGAPPHSNGLLGAYPPTAGAGPGLDTHMPSPHPGTPGSTVGATQSTAGYPGLTGTPDTDGPIKIERLSGPTSSASKKRKDPPGSGPGDTKPGGSDLTLTGASGQASVNSSSVQKGSKRSRR</sequence>
<organism evidence="2 3">
    <name type="scientific">Gryllus longicercus</name>
    <dbReference type="NCBI Taxonomy" id="2509291"/>
    <lineage>
        <taxon>Eukaryota</taxon>
        <taxon>Metazoa</taxon>
        <taxon>Ecdysozoa</taxon>
        <taxon>Arthropoda</taxon>
        <taxon>Hexapoda</taxon>
        <taxon>Insecta</taxon>
        <taxon>Pterygota</taxon>
        <taxon>Neoptera</taxon>
        <taxon>Polyneoptera</taxon>
        <taxon>Orthoptera</taxon>
        <taxon>Ensifera</taxon>
        <taxon>Gryllidea</taxon>
        <taxon>Grylloidea</taxon>
        <taxon>Gryllidae</taxon>
        <taxon>Gryllinae</taxon>
        <taxon>Gryllus</taxon>
    </lineage>
</organism>
<accession>A0AAN9VEJ8</accession>
<comment type="caution">
    <text evidence="2">The sequence shown here is derived from an EMBL/GenBank/DDBJ whole genome shotgun (WGS) entry which is preliminary data.</text>
</comment>
<dbReference type="EMBL" id="JAZDUA010000282">
    <property type="protein sequence ID" value="KAK7862313.1"/>
    <property type="molecule type" value="Genomic_DNA"/>
</dbReference>
<gene>
    <name evidence="2" type="ORF">R5R35_014674</name>
</gene>
<name>A0AAN9VEJ8_9ORTH</name>
<dbReference type="AlphaFoldDB" id="A0AAN9VEJ8"/>
<evidence type="ECO:0000313" key="2">
    <source>
        <dbReference type="EMBL" id="KAK7862313.1"/>
    </source>
</evidence>
<dbReference type="Proteomes" id="UP001378592">
    <property type="component" value="Unassembled WGS sequence"/>
</dbReference>
<evidence type="ECO:0000256" key="1">
    <source>
        <dbReference type="SAM" id="MobiDB-lite"/>
    </source>
</evidence>
<reference evidence="2 3" key="1">
    <citation type="submission" date="2024-03" db="EMBL/GenBank/DDBJ databases">
        <title>The genome assembly and annotation of the cricket Gryllus longicercus Weissman &amp; Gray.</title>
        <authorList>
            <person name="Szrajer S."/>
            <person name="Gray D."/>
            <person name="Ylla G."/>
        </authorList>
    </citation>
    <scope>NUCLEOTIDE SEQUENCE [LARGE SCALE GENOMIC DNA]</scope>
    <source>
        <strain evidence="2">DAG 2021-001</strain>
        <tissue evidence="2">Whole body minus gut</tissue>
    </source>
</reference>